<evidence type="ECO:0000256" key="2">
    <source>
        <dbReference type="ARBA" id="ARBA00022605"/>
    </source>
</evidence>
<protein>
    <recommendedName>
        <fullName evidence="1 6">Shikimate dehydrogenase (NADP(+))</fullName>
        <shortName evidence="6">SDH</shortName>
        <ecNumber evidence="1 6">1.1.1.25</ecNumber>
    </recommendedName>
</protein>
<keyword evidence="5 6" id="KW-0057">Aromatic amino acid biosynthesis</keyword>
<dbReference type="Proteomes" id="UP001369247">
    <property type="component" value="Unassembled WGS sequence"/>
</dbReference>
<feature type="binding site" evidence="6">
    <location>
        <position position="66"/>
    </location>
    <ligand>
        <name>shikimate</name>
        <dbReference type="ChEBI" id="CHEBI:36208"/>
    </ligand>
</feature>
<dbReference type="InterPro" id="IPR036291">
    <property type="entry name" value="NAD(P)-bd_dom_sf"/>
</dbReference>
<dbReference type="AlphaFoldDB" id="A0A9E7UMJ7"/>
<dbReference type="GO" id="GO:0050661">
    <property type="term" value="F:NADP binding"/>
    <property type="evidence" value="ECO:0007669"/>
    <property type="project" value="InterPro"/>
</dbReference>
<dbReference type="EMBL" id="CP104550">
    <property type="protein sequence ID" value="UXH32600.1"/>
    <property type="molecule type" value="Genomic_DNA"/>
</dbReference>
<dbReference type="Pfam" id="PF01488">
    <property type="entry name" value="Shikimate_DH"/>
    <property type="match status" value="1"/>
</dbReference>
<keyword evidence="4 6" id="KW-0560">Oxidoreductase</keyword>
<feature type="binding site" evidence="6">
    <location>
        <begin position="129"/>
        <end position="133"/>
    </location>
    <ligand>
        <name>NADP(+)</name>
        <dbReference type="ChEBI" id="CHEBI:58349"/>
    </ligand>
</feature>
<dbReference type="InterPro" id="IPR041121">
    <property type="entry name" value="SDH_C"/>
</dbReference>
<dbReference type="Pfam" id="PF08501">
    <property type="entry name" value="Shikimate_dh_N"/>
    <property type="match status" value="1"/>
</dbReference>
<feature type="binding site" evidence="6">
    <location>
        <position position="82"/>
    </location>
    <ligand>
        <name>NADP(+)</name>
        <dbReference type="ChEBI" id="CHEBI:58349"/>
    </ligand>
</feature>
<dbReference type="EMBL" id="JAXUHJ010000014">
    <property type="protein sequence ID" value="MEJ8543438.1"/>
    <property type="molecule type" value="Genomic_DNA"/>
</dbReference>
<gene>
    <name evidence="6" type="primary">aroE</name>
    <name evidence="11" type="ORF">N5910_03445</name>
    <name evidence="10" type="ORF">U2150_08055</name>
</gene>
<comment type="catalytic activity">
    <reaction evidence="6">
        <text>shikimate + NADP(+) = 3-dehydroshikimate + NADPH + H(+)</text>
        <dbReference type="Rhea" id="RHEA:17737"/>
        <dbReference type="ChEBI" id="CHEBI:15378"/>
        <dbReference type="ChEBI" id="CHEBI:16630"/>
        <dbReference type="ChEBI" id="CHEBI:36208"/>
        <dbReference type="ChEBI" id="CHEBI:57783"/>
        <dbReference type="ChEBI" id="CHEBI:58349"/>
        <dbReference type="EC" id="1.1.1.25"/>
    </reaction>
</comment>
<dbReference type="InterPro" id="IPR013708">
    <property type="entry name" value="Shikimate_DH-bd_N"/>
</dbReference>
<dbReference type="InterPro" id="IPR011342">
    <property type="entry name" value="Shikimate_DH"/>
</dbReference>
<dbReference type="GO" id="GO:0009423">
    <property type="term" value="P:chorismate biosynthetic process"/>
    <property type="evidence" value="ECO:0007669"/>
    <property type="project" value="UniProtKB-UniRule"/>
</dbReference>
<dbReference type="InterPro" id="IPR022893">
    <property type="entry name" value="Shikimate_DH_fam"/>
</dbReference>
<name>A0A9E7UMJ7_METWO</name>
<feature type="binding site" evidence="6">
    <location>
        <position position="247"/>
    </location>
    <ligand>
        <name>NADP(+)</name>
        <dbReference type="ChEBI" id="CHEBI:58349"/>
    </ligand>
</feature>
<keyword evidence="2 6" id="KW-0028">Amino-acid biosynthesis</keyword>
<reference evidence="11" key="1">
    <citation type="submission" date="2022-09" db="EMBL/GenBank/DDBJ databases">
        <title>Characterization of three MwoI isoschizomers from sequenced genome and metagenomes.</title>
        <authorList>
            <person name="Fomenkov A."/>
            <person name="Xu S.Y."/>
            <person name="Roberts R.J."/>
        </authorList>
    </citation>
    <scope>NUCLEOTIDE SEQUENCE</scope>
    <source>
        <strain evidence="11">DSM 2970</strain>
    </source>
</reference>
<dbReference type="EC" id="1.1.1.25" evidence="1 6"/>
<feature type="binding site" evidence="6">
    <location>
        <position position="106"/>
    </location>
    <ligand>
        <name>shikimate</name>
        <dbReference type="ChEBI" id="CHEBI:36208"/>
    </ligand>
</feature>
<proteinExistence type="inferred from homology"/>
<dbReference type="Gene3D" id="3.40.50.720">
    <property type="entry name" value="NAD(P)-binding Rossmann-like Domain"/>
    <property type="match status" value="1"/>
</dbReference>
<dbReference type="NCBIfam" id="NF001314">
    <property type="entry name" value="PRK00258.2-2"/>
    <property type="match status" value="1"/>
</dbReference>
<feature type="binding site" evidence="6">
    <location>
        <position position="254"/>
    </location>
    <ligand>
        <name>shikimate</name>
        <dbReference type="ChEBI" id="CHEBI:36208"/>
    </ligand>
</feature>
<comment type="similarity">
    <text evidence="6">Belongs to the shikimate dehydrogenase family.</text>
</comment>
<evidence type="ECO:0000313" key="10">
    <source>
        <dbReference type="EMBL" id="MEJ8543438.1"/>
    </source>
</evidence>
<dbReference type="PANTHER" id="PTHR21089:SF1">
    <property type="entry name" value="BIFUNCTIONAL 3-DEHYDROQUINATE DEHYDRATASE_SHIKIMATE DEHYDROGENASE, CHLOROPLASTIC"/>
    <property type="match status" value="1"/>
</dbReference>
<feature type="binding site" evidence="6">
    <location>
        <position position="91"/>
    </location>
    <ligand>
        <name>shikimate</name>
        <dbReference type="ChEBI" id="CHEBI:36208"/>
    </ligand>
</feature>
<feature type="domain" description="SDH C-terminal" evidence="9">
    <location>
        <begin position="247"/>
        <end position="277"/>
    </location>
</feature>
<comment type="function">
    <text evidence="6">Involved in the biosynthesis of the chorismate, which leads to the biosynthesis of aromatic amino acids. Catalyzes the reversible NADPH linked reduction of 3-dehydroshikimate (DHSA) to yield shikimate (SA).</text>
</comment>
<dbReference type="HAMAP" id="MF_00222">
    <property type="entry name" value="Shikimate_DH_AroE"/>
    <property type="match status" value="1"/>
</dbReference>
<evidence type="ECO:0000256" key="6">
    <source>
        <dbReference type="HAMAP-Rule" id="MF_00222"/>
    </source>
</evidence>
<dbReference type="PANTHER" id="PTHR21089">
    <property type="entry name" value="SHIKIMATE DEHYDROGENASE"/>
    <property type="match status" value="1"/>
</dbReference>
<dbReference type="GO" id="GO:0008652">
    <property type="term" value="P:amino acid biosynthetic process"/>
    <property type="evidence" value="ECO:0007669"/>
    <property type="project" value="UniProtKB-KW"/>
</dbReference>
<feature type="domain" description="Quinate/shikimate 5-dehydrogenase/glutamyl-tRNA reductase" evidence="7">
    <location>
        <begin position="115"/>
        <end position="196"/>
    </location>
</feature>
<evidence type="ECO:0000259" key="9">
    <source>
        <dbReference type="Pfam" id="PF18317"/>
    </source>
</evidence>
<dbReference type="GO" id="GO:0019632">
    <property type="term" value="P:shikimate metabolic process"/>
    <property type="evidence" value="ECO:0007669"/>
    <property type="project" value="InterPro"/>
</dbReference>
<evidence type="ECO:0000313" key="11">
    <source>
        <dbReference type="EMBL" id="UXH32600.1"/>
    </source>
</evidence>
<feature type="domain" description="Shikimate dehydrogenase substrate binding N-terminal" evidence="8">
    <location>
        <begin position="11"/>
        <end position="93"/>
    </location>
</feature>
<reference evidence="10 12" key="2">
    <citation type="submission" date="2023-12" db="EMBL/GenBank/DDBJ databases">
        <title>Phenotypic and Genomic Characterization of Methanothermobacter wolfeii Strain BSEL, a CO2-Capturing Archaeon with Minimal Nutrient Requirements.</title>
        <authorList>
            <person name="Ale Enriquez F."/>
            <person name="Ahring B.K."/>
        </authorList>
    </citation>
    <scope>NUCLEOTIDE SEQUENCE [LARGE SCALE GENOMIC DNA]</scope>
    <source>
        <strain evidence="10 12">BSEL-1</strain>
    </source>
</reference>
<dbReference type="NCBIfam" id="NF001319">
    <property type="entry name" value="PRK00258.3-3"/>
    <property type="match status" value="1"/>
</dbReference>
<comment type="pathway">
    <text evidence="6">Metabolic intermediate biosynthesis; chorismate biosynthesis; chorismate from D-erythrose 4-phosphate and phosphoenolpyruvate: step 4/7.</text>
</comment>
<feature type="binding site" evidence="6">
    <location>
        <position position="224"/>
    </location>
    <ligand>
        <name>NADP(+)</name>
        <dbReference type="ChEBI" id="CHEBI:58349"/>
    </ligand>
</feature>
<feature type="active site" description="Proton acceptor" evidence="6">
    <location>
        <position position="70"/>
    </location>
</feature>
<accession>A0A9E7UMJ7</accession>
<comment type="subunit">
    <text evidence="6">Homodimer.</text>
</comment>
<dbReference type="Gene3D" id="3.40.50.10860">
    <property type="entry name" value="Leucine Dehydrogenase, chain A, domain 1"/>
    <property type="match status" value="1"/>
</dbReference>
<evidence type="ECO:0000256" key="1">
    <source>
        <dbReference type="ARBA" id="ARBA00012962"/>
    </source>
</evidence>
<feature type="binding site" evidence="6">
    <location>
        <begin position="19"/>
        <end position="21"/>
    </location>
    <ligand>
        <name>shikimate</name>
        <dbReference type="ChEBI" id="CHEBI:36208"/>
    </ligand>
</feature>
<feature type="binding site" evidence="6">
    <location>
        <begin position="153"/>
        <end position="158"/>
    </location>
    <ligand>
        <name>NADP(+)</name>
        <dbReference type="ChEBI" id="CHEBI:58349"/>
    </ligand>
</feature>
<dbReference type="GO" id="GO:0004764">
    <property type="term" value="F:shikimate 3-dehydrogenase (NADP+) activity"/>
    <property type="evidence" value="ECO:0007669"/>
    <property type="project" value="UniProtKB-UniRule"/>
</dbReference>
<dbReference type="InterPro" id="IPR006151">
    <property type="entry name" value="Shikm_DH/Glu-tRNA_Rdtase"/>
</dbReference>
<evidence type="ECO:0000256" key="5">
    <source>
        <dbReference type="ARBA" id="ARBA00023141"/>
    </source>
</evidence>
<dbReference type="GO" id="GO:0009073">
    <property type="term" value="P:aromatic amino acid family biosynthetic process"/>
    <property type="evidence" value="ECO:0007669"/>
    <property type="project" value="UniProtKB-KW"/>
</dbReference>
<dbReference type="NCBIfam" id="TIGR00507">
    <property type="entry name" value="aroE"/>
    <property type="match status" value="1"/>
</dbReference>
<evidence type="ECO:0000313" key="12">
    <source>
        <dbReference type="Proteomes" id="UP001369247"/>
    </source>
</evidence>
<dbReference type="Pfam" id="PF18317">
    <property type="entry name" value="SDH_C"/>
    <property type="match status" value="1"/>
</dbReference>
<dbReference type="SUPFAM" id="SSF53223">
    <property type="entry name" value="Aminoacid dehydrogenase-like, N-terminal domain"/>
    <property type="match status" value="1"/>
</dbReference>
<dbReference type="CDD" id="cd01065">
    <property type="entry name" value="NAD_bind_Shikimate_DH"/>
    <property type="match status" value="1"/>
</dbReference>
<keyword evidence="12" id="KW-1185">Reference proteome</keyword>
<dbReference type="GeneID" id="75106275"/>
<evidence type="ECO:0000259" key="7">
    <source>
        <dbReference type="Pfam" id="PF01488"/>
    </source>
</evidence>
<dbReference type="InterPro" id="IPR046346">
    <property type="entry name" value="Aminoacid_DH-like_N_sf"/>
</dbReference>
<dbReference type="Proteomes" id="UP001065373">
    <property type="component" value="Chromosome"/>
</dbReference>
<dbReference type="SUPFAM" id="SSF51735">
    <property type="entry name" value="NAD(P)-binding Rossmann-fold domains"/>
    <property type="match status" value="1"/>
</dbReference>
<sequence>MITGRTRVTGIIGHPLSHSLSPQMHNAAFRSLDMDWVYVPFPVRPEKLGRAVRGLEALNVRGVNVTIPHKEAVIEYVDELHETASLIGAVNTLEFDDGTVRGYNTDADGCLRALEEVTSVRNSSVLILGAGGAARACAFRLALAGASGILILNRTPERAHSLAGDIGEKLGFDVSSGGYDLIPEAAVDADIIIDTTPVGMHPHTDDEALVTAELMHEGMVVYDLVYNPVRTVLLREAEKASAVPVSGLKMLVYQGAESFRIWTGRKAPVDVMEEAVLEGLWRKD</sequence>
<evidence type="ECO:0000256" key="3">
    <source>
        <dbReference type="ARBA" id="ARBA00022857"/>
    </source>
</evidence>
<keyword evidence="3 6" id="KW-0521">NADP</keyword>
<evidence type="ECO:0000256" key="4">
    <source>
        <dbReference type="ARBA" id="ARBA00023002"/>
    </source>
</evidence>
<organism evidence="11">
    <name type="scientific">Methanothermobacter wolfeii</name>
    <name type="common">Methanobacterium wolfei</name>
    <dbReference type="NCBI Taxonomy" id="145261"/>
    <lineage>
        <taxon>Archaea</taxon>
        <taxon>Methanobacteriati</taxon>
        <taxon>Methanobacteriota</taxon>
        <taxon>Methanomada group</taxon>
        <taxon>Methanobacteria</taxon>
        <taxon>Methanobacteriales</taxon>
        <taxon>Methanobacteriaceae</taxon>
        <taxon>Methanothermobacter</taxon>
    </lineage>
</organism>
<evidence type="ECO:0000259" key="8">
    <source>
        <dbReference type="Pfam" id="PF08501"/>
    </source>
</evidence>
<feature type="binding site" evidence="6">
    <location>
        <position position="226"/>
    </location>
    <ligand>
        <name>shikimate</name>
        <dbReference type="ChEBI" id="CHEBI:36208"/>
    </ligand>
</feature>
<dbReference type="RefSeq" id="WP_074358729.1">
    <property type="nucleotide sequence ID" value="NZ_CP104550.1"/>
</dbReference>